<evidence type="ECO:0000256" key="6">
    <source>
        <dbReference type="ARBA" id="ARBA00023136"/>
    </source>
</evidence>
<dbReference type="Proteomes" id="UP001187221">
    <property type="component" value="Unassembled WGS sequence"/>
</dbReference>
<evidence type="ECO:0000313" key="9">
    <source>
        <dbReference type="EMBL" id="GMM59450.1"/>
    </source>
</evidence>
<comment type="subcellular location">
    <subcellularLocation>
        <location evidence="1">Cell membrane</location>
        <topology evidence="1">Multi-pass membrane protein</topology>
    </subcellularLocation>
</comment>
<feature type="transmembrane region" description="Helical" evidence="7">
    <location>
        <begin position="153"/>
        <end position="182"/>
    </location>
</feature>
<evidence type="ECO:0000256" key="1">
    <source>
        <dbReference type="ARBA" id="ARBA00004651"/>
    </source>
</evidence>
<dbReference type="PROSITE" id="PS50850">
    <property type="entry name" value="MFS"/>
    <property type="match status" value="1"/>
</dbReference>
<feature type="transmembrane region" description="Helical" evidence="7">
    <location>
        <begin position="57"/>
        <end position="80"/>
    </location>
</feature>
<feature type="transmembrane region" description="Helical" evidence="7">
    <location>
        <begin position="188"/>
        <end position="207"/>
    </location>
</feature>
<dbReference type="EMBL" id="BTFW01000001">
    <property type="protein sequence ID" value="GMM59450.1"/>
    <property type="molecule type" value="Genomic_DNA"/>
</dbReference>
<evidence type="ECO:0000256" key="2">
    <source>
        <dbReference type="ARBA" id="ARBA00022448"/>
    </source>
</evidence>
<feature type="transmembrane region" description="Helical" evidence="7">
    <location>
        <begin position="245"/>
        <end position="269"/>
    </location>
</feature>
<keyword evidence="5 7" id="KW-1133">Transmembrane helix</keyword>
<dbReference type="SUPFAM" id="SSF103473">
    <property type="entry name" value="MFS general substrate transporter"/>
    <property type="match status" value="1"/>
</dbReference>
<sequence length="551" mass="58602">MNATQAEPDSARLRLVIAASAIGTVFEWYDFFIYGTLGTILPRTFFAAGNPTLEVLLFWLVFAVGFGVRPLGAALFGFLGDRLGRRATFLATVGMMGVATAGVGFVPPASSIGYAAPALVVFLRVVQGLALGGEYGGAAIYVAEYCRPGRRGFYTSFIQAGVAGGFILSLLVVLGCKAAFGFEAWAAWAWRIPFVLSLGLLGISLWMRLKLVESPVFEAMKAHHQVAGNPLAECIRTPGNRKGMLVALFGVAAGLTVIWYTAMFGSLAFLKTAMRLDETAAEVIVGVAALFAVGGFLLFGYVSDKVGRKGPIVWGYLATLVLLFPLYWAMGGLANPGLAAQARELPVVVSGPDCRFDPFTPEQPTRCARLLSDLTATGVSYRVERADELTLHAGAARLLLDTYPWGDGRRGRVVALEALLAQGGYHFDRIVPSAGRAVLLVLVLVVLMGLSGATYGPVAATLCEMFPPRIRYSSLSIPYHLGTGLFGGFLPFLSTLIVVRTGDPYAGLWYTWCVVALALVVSLWGLRNGMPGEDAGQADEMQADGAAPLSA</sequence>
<dbReference type="Gene3D" id="1.20.1250.20">
    <property type="entry name" value="MFS general substrate transporter like domains"/>
    <property type="match status" value="2"/>
</dbReference>
<feature type="transmembrane region" description="Helical" evidence="7">
    <location>
        <begin position="313"/>
        <end position="330"/>
    </location>
</feature>
<dbReference type="PANTHER" id="PTHR43045:SF7">
    <property type="entry name" value="MAJOR FACILITATOR SUPERFAMILY TRANSPORTER"/>
    <property type="match status" value="1"/>
</dbReference>
<protein>
    <submittedName>
        <fullName evidence="9">MFS transporter</fullName>
    </submittedName>
</protein>
<proteinExistence type="predicted"/>
<keyword evidence="3" id="KW-1003">Cell membrane</keyword>
<gene>
    <name evidence="9" type="ORF">NUTIK01_02270</name>
</gene>
<evidence type="ECO:0000313" key="10">
    <source>
        <dbReference type="Proteomes" id="UP001187221"/>
    </source>
</evidence>
<feature type="transmembrane region" description="Helical" evidence="7">
    <location>
        <begin position="281"/>
        <end position="301"/>
    </location>
</feature>
<feature type="transmembrane region" description="Helical" evidence="7">
    <location>
        <begin position="479"/>
        <end position="499"/>
    </location>
</feature>
<evidence type="ECO:0000256" key="5">
    <source>
        <dbReference type="ARBA" id="ARBA00022989"/>
    </source>
</evidence>
<feature type="transmembrane region" description="Helical" evidence="7">
    <location>
        <begin position="12"/>
        <end position="37"/>
    </location>
</feature>
<dbReference type="PANTHER" id="PTHR43045">
    <property type="entry name" value="SHIKIMATE TRANSPORTER"/>
    <property type="match status" value="1"/>
</dbReference>
<dbReference type="InterPro" id="IPR005829">
    <property type="entry name" value="Sugar_transporter_CS"/>
</dbReference>
<accession>A0ABQ6P3K6</accession>
<keyword evidence="4 7" id="KW-0812">Transmembrane</keyword>
<name>A0ABQ6P3K6_9SPHN</name>
<dbReference type="InterPro" id="IPR036259">
    <property type="entry name" value="MFS_trans_sf"/>
</dbReference>
<dbReference type="InterPro" id="IPR020846">
    <property type="entry name" value="MFS_dom"/>
</dbReference>
<organism evidence="9 10">
    <name type="scientific">Novosphingobium pituita</name>
    <dbReference type="NCBI Taxonomy" id="3056842"/>
    <lineage>
        <taxon>Bacteria</taxon>
        <taxon>Pseudomonadati</taxon>
        <taxon>Pseudomonadota</taxon>
        <taxon>Alphaproteobacteria</taxon>
        <taxon>Sphingomonadales</taxon>
        <taxon>Sphingomonadaceae</taxon>
        <taxon>Novosphingobium</taxon>
    </lineage>
</organism>
<feature type="domain" description="Major facilitator superfamily (MFS) profile" evidence="8">
    <location>
        <begin position="16"/>
        <end position="530"/>
    </location>
</feature>
<evidence type="ECO:0000259" key="8">
    <source>
        <dbReference type="PROSITE" id="PS50850"/>
    </source>
</evidence>
<dbReference type="RefSeq" id="WP_317973308.1">
    <property type="nucleotide sequence ID" value="NZ_BTFW01000001.1"/>
</dbReference>
<evidence type="ECO:0000256" key="3">
    <source>
        <dbReference type="ARBA" id="ARBA00022475"/>
    </source>
</evidence>
<dbReference type="PROSITE" id="PS00217">
    <property type="entry name" value="SUGAR_TRANSPORT_2"/>
    <property type="match status" value="1"/>
</dbReference>
<dbReference type="Pfam" id="PF07690">
    <property type="entry name" value="MFS_1"/>
    <property type="match status" value="1"/>
</dbReference>
<keyword evidence="6 7" id="KW-0472">Membrane</keyword>
<reference evidence="9 10" key="1">
    <citation type="submission" date="2023-06" db="EMBL/GenBank/DDBJ databases">
        <title>Draft genome sequence of Novosphingobium sp. strain IK01.</title>
        <authorList>
            <person name="Hatamoto M."/>
            <person name="Ikarashi T."/>
            <person name="Yamaguchi T."/>
        </authorList>
    </citation>
    <scope>NUCLEOTIDE SEQUENCE [LARGE SCALE GENOMIC DNA]</scope>
    <source>
        <strain evidence="9 10">IK01</strain>
    </source>
</reference>
<feature type="transmembrane region" description="Helical" evidence="7">
    <location>
        <begin position="87"/>
        <end position="106"/>
    </location>
</feature>
<keyword evidence="2" id="KW-0813">Transport</keyword>
<dbReference type="InterPro" id="IPR011701">
    <property type="entry name" value="MFS"/>
</dbReference>
<feature type="transmembrane region" description="Helical" evidence="7">
    <location>
        <begin position="437"/>
        <end position="458"/>
    </location>
</feature>
<feature type="transmembrane region" description="Helical" evidence="7">
    <location>
        <begin position="505"/>
        <end position="526"/>
    </location>
</feature>
<evidence type="ECO:0000256" key="4">
    <source>
        <dbReference type="ARBA" id="ARBA00022692"/>
    </source>
</evidence>
<comment type="caution">
    <text evidence="9">The sequence shown here is derived from an EMBL/GenBank/DDBJ whole genome shotgun (WGS) entry which is preliminary data.</text>
</comment>
<keyword evidence="10" id="KW-1185">Reference proteome</keyword>
<evidence type="ECO:0000256" key="7">
    <source>
        <dbReference type="SAM" id="Phobius"/>
    </source>
</evidence>